<dbReference type="CDD" id="cd05016">
    <property type="entry name" value="SIS_PGI_2"/>
    <property type="match status" value="1"/>
</dbReference>
<dbReference type="Proteomes" id="UP001258994">
    <property type="component" value="Chromosome"/>
</dbReference>
<dbReference type="GO" id="GO:0004347">
    <property type="term" value="F:glucose-6-phosphate isomerase activity"/>
    <property type="evidence" value="ECO:0007669"/>
    <property type="project" value="UniProtKB-EC"/>
</dbReference>
<keyword evidence="10" id="KW-1185">Reference proteome</keyword>
<evidence type="ECO:0000256" key="2">
    <source>
        <dbReference type="ARBA" id="ARBA00006604"/>
    </source>
</evidence>
<dbReference type="PRINTS" id="PR00662">
    <property type="entry name" value="G6PISOMERASE"/>
</dbReference>
<organism evidence="9 10">
    <name type="scientific">Thalassotalea psychrophila</name>
    <dbReference type="NCBI Taxonomy" id="3065647"/>
    <lineage>
        <taxon>Bacteria</taxon>
        <taxon>Pseudomonadati</taxon>
        <taxon>Pseudomonadota</taxon>
        <taxon>Gammaproteobacteria</taxon>
        <taxon>Alteromonadales</taxon>
        <taxon>Colwelliaceae</taxon>
        <taxon>Thalassotalea</taxon>
    </lineage>
</organism>
<evidence type="ECO:0000313" key="10">
    <source>
        <dbReference type="Proteomes" id="UP001258994"/>
    </source>
</evidence>
<feature type="active site" description="Proton donor" evidence="7">
    <location>
        <position position="354"/>
    </location>
</feature>
<dbReference type="Gene3D" id="1.10.1390.10">
    <property type="match status" value="1"/>
</dbReference>
<dbReference type="HAMAP" id="MF_00473">
    <property type="entry name" value="G6P_isomerase"/>
    <property type="match status" value="1"/>
</dbReference>
<evidence type="ECO:0000313" key="9">
    <source>
        <dbReference type="EMBL" id="WNC71282.1"/>
    </source>
</evidence>
<keyword evidence="5 7" id="KW-0413">Isomerase</keyword>
<dbReference type="SUPFAM" id="SSF53697">
    <property type="entry name" value="SIS domain"/>
    <property type="match status" value="1"/>
</dbReference>
<dbReference type="Gene3D" id="3.40.50.10490">
    <property type="entry name" value="Glucose-6-phosphate isomerase like protein, domain 1"/>
    <property type="match status" value="2"/>
</dbReference>
<proteinExistence type="inferred from homology"/>
<reference evidence="10" key="1">
    <citation type="submission" date="2023-09" db="EMBL/GenBank/DDBJ databases">
        <authorList>
            <person name="Li S."/>
            <person name="Li X."/>
            <person name="Zhang C."/>
            <person name="Zhao Z."/>
        </authorList>
    </citation>
    <scope>NUCLEOTIDE SEQUENCE [LARGE SCALE GENOMIC DNA]</scope>
    <source>
        <strain evidence="10">SQ149</strain>
    </source>
</reference>
<evidence type="ECO:0000256" key="8">
    <source>
        <dbReference type="RuleBase" id="RU000612"/>
    </source>
</evidence>
<protein>
    <recommendedName>
        <fullName evidence="7">Glucose-6-phosphate isomerase</fullName>
        <shortName evidence="7">GPI</shortName>
        <ecNumber evidence="7">5.3.1.9</ecNumber>
    </recommendedName>
    <alternativeName>
        <fullName evidence="7">Phosphoglucose isomerase</fullName>
        <shortName evidence="7">PGI</shortName>
    </alternativeName>
    <alternativeName>
        <fullName evidence="7">Phosphohexose isomerase</fullName>
        <shortName evidence="7">PHI</shortName>
    </alternativeName>
</protein>
<dbReference type="PANTHER" id="PTHR11469">
    <property type="entry name" value="GLUCOSE-6-PHOSPHATE ISOMERASE"/>
    <property type="match status" value="1"/>
</dbReference>
<dbReference type="PANTHER" id="PTHR11469:SF1">
    <property type="entry name" value="GLUCOSE-6-PHOSPHATE ISOMERASE"/>
    <property type="match status" value="1"/>
</dbReference>
<dbReference type="PROSITE" id="PS51463">
    <property type="entry name" value="P_GLUCOSE_ISOMERASE_3"/>
    <property type="match status" value="1"/>
</dbReference>
<dbReference type="RefSeq" id="WP_348390418.1">
    <property type="nucleotide sequence ID" value="NZ_CP134145.1"/>
</dbReference>
<feature type="active site" evidence="7">
    <location>
        <position position="385"/>
    </location>
</feature>
<dbReference type="InterPro" id="IPR023096">
    <property type="entry name" value="G6P_Isomerase_C"/>
</dbReference>
<gene>
    <name evidence="7 9" type="primary">pgi</name>
    <name evidence="9" type="ORF">RGQ13_14265</name>
</gene>
<dbReference type="EMBL" id="CP134145">
    <property type="protein sequence ID" value="WNC71282.1"/>
    <property type="molecule type" value="Genomic_DNA"/>
</dbReference>
<evidence type="ECO:0000256" key="3">
    <source>
        <dbReference type="ARBA" id="ARBA00022432"/>
    </source>
</evidence>
<dbReference type="InterPro" id="IPR035476">
    <property type="entry name" value="SIS_PGI_1"/>
</dbReference>
<dbReference type="InterPro" id="IPR018189">
    <property type="entry name" value="Phosphoglucose_isomerase_CS"/>
</dbReference>
<comment type="subcellular location">
    <subcellularLocation>
        <location evidence="7">Cytoplasm</location>
    </subcellularLocation>
</comment>
<sequence length="547" mass="60505">MFTKHQKNSASISKLHDSAKQFQCNSILSLFEQNSKRFEQSSLTACNIFLDYSKQNIDGDVINSLVSWADDIKLSNAITDMFSGAKINHTEGRAVLHSILRAPQSKQIEVLGEQVANEIVNANQQMRELCSQLHKGEYLGCTGKAIHDVVAIGIGGSYYGAKVAQESLKPFHQQSVKVHYLANIDGSAVAEKLALLNPETTLIVIISKTFSTQETLLNAQSAKNWLTSYLSNYDISDHFVAVSSNIIKAKEFGVKECNILPMWDWVGGRFSLWSAVGLPLAIAIGYENFEQMRAGAYQMDEHFQQAPFAENMPVLMALIGIWNSSFLGYNSLAVLPYDHSLRAFPGYLQQVDMESNGKRVNHQGNEVELTTAPIVFGQEGTNGQHAFMQLMHQSNEIIPADFIVSLTSNSDYHHHHTMLVANCFAQSEALMVGKTLEQAKAELTEQGLSVQDVERLAPHKVMPGNSPSNTIVFEHLTPKVLGAFLALYEHKIFVQGVMWELNSFDQWGVELGKQLGTSILAVMGGESNDALSTSTQGLIAKYLDKRK</sequence>
<accession>A0ABY9TR51</accession>
<evidence type="ECO:0000256" key="7">
    <source>
        <dbReference type="HAMAP-Rule" id="MF_00473"/>
    </source>
</evidence>
<dbReference type="CDD" id="cd05015">
    <property type="entry name" value="SIS_PGI_1"/>
    <property type="match status" value="1"/>
</dbReference>
<feature type="active site" evidence="7">
    <location>
        <position position="513"/>
    </location>
</feature>
<evidence type="ECO:0000256" key="5">
    <source>
        <dbReference type="ARBA" id="ARBA00023235"/>
    </source>
</evidence>
<dbReference type="PROSITE" id="PS00174">
    <property type="entry name" value="P_GLUCOSE_ISOMERASE_2"/>
    <property type="match status" value="1"/>
</dbReference>
<comment type="pathway">
    <text evidence="7">Carbohydrate biosynthesis; gluconeogenesis.</text>
</comment>
<dbReference type="PROSITE" id="PS00765">
    <property type="entry name" value="P_GLUCOSE_ISOMERASE_1"/>
    <property type="match status" value="1"/>
</dbReference>
<keyword evidence="4 7" id="KW-0324">Glycolysis</keyword>
<dbReference type="Pfam" id="PF00342">
    <property type="entry name" value="PGI"/>
    <property type="match status" value="1"/>
</dbReference>
<evidence type="ECO:0000256" key="4">
    <source>
        <dbReference type="ARBA" id="ARBA00023152"/>
    </source>
</evidence>
<comment type="catalytic activity">
    <reaction evidence="6 7 8">
        <text>alpha-D-glucose 6-phosphate = beta-D-fructose 6-phosphate</text>
        <dbReference type="Rhea" id="RHEA:11816"/>
        <dbReference type="ChEBI" id="CHEBI:57634"/>
        <dbReference type="ChEBI" id="CHEBI:58225"/>
        <dbReference type="EC" id="5.3.1.9"/>
    </reaction>
</comment>
<comment type="similarity">
    <text evidence="2 7 8">Belongs to the GPI family.</text>
</comment>
<evidence type="ECO:0000256" key="6">
    <source>
        <dbReference type="ARBA" id="ARBA00029321"/>
    </source>
</evidence>
<keyword evidence="7" id="KW-0963">Cytoplasm</keyword>
<dbReference type="NCBIfam" id="NF001211">
    <property type="entry name" value="PRK00179.1"/>
    <property type="match status" value="1"/>
</dbReference>
<keyword evidence="3 7" id="KW-0312">Gluconeogenesis</keyword>
<dbReference type="EC" id="5.3.1.9" evidence="7"/>
<comment type="pathway">
    <text evidence="1 7 8">Carbohydrate degradation; glycolysis; D-glyceraldehyde 3-phosphate and glycerone phosphate from D-glucose: step 2/4.</text>
</comment>
<name>A0ABY9TR51_9GAMM</name>
<comment type="function">
    <text evidence="7">Catalyzes the reversible isomerization of glucose-6-phosphate to fructose-6-phosphate.</text>
</comment>
<dbReference type="InterPro" id="IPR035482">
    <property type="entry name" value="SIS_PGI_2"/>
</dbReference>
<dbReference type="InterPro" id="IPR001672">
    <property type="entry name" value="G6P_Isomerase"/>
</dbReference>
<dbReference type="InterPro" id="IPR046348">
    <property type="entry name" value="SIS_dom_sf"/>
</dbReference>
<evidence type="ECO:0000256" key="1">
    <source>
        <dbReference type="ARBA" id="ARBA00004926"/>
    </source>
</evidence>